<keyword evidence="1" id="KW-0805">Transcription regulation</keyword>
<dbReference type="InterPro" id="IPR036390">
    <property type="entry name" value="WH_DNA-bd_sf"/>
</dbReference>
<dbReference type="Gene3D" id="1.10.10.10">
    <property type="entry name" value="Winged helix-like DNA-binding domain superfamily/Winged helix DNA-binding domain"/>
    <property type="match status" value="1"/>
</dbReference>
<dbReference type="InterPro" id="IPR018335">
    <property type="entry name" value="Tscrpt_reg_HTH_Crp-type_CS"/>
</dbReference>
<feature type="domain" description="Cyclic nucleotide-binding" evidence="4">
    <location>
        <begin position="23"/>
        <end position="140"/>
    </location>
</feature>
<dbReference type="SUPFAM" id="SSF51206">
    <property type="entry name" value="cAMP-binding domain-like"/>
    <property type="match status" value="1"/>
</dbReference>
<evidence type="ECO:0000256" key="3">
    <source>
        <dbReference type="ARBA" id="ARBA00023163"/>
    </source>
</evidence>
<sequence length="248" mass="26556">MAVIIPIGRLGACHACETRLVSVCSAIEEHDLTRLAALAVATKIPAGQSFIGEGEPASDFFNITSGTVKLFKLLADGRRQITGFADAGLFLGLAAGKNYGFSAEAIDDVTACRFSRTRLRTFMQDAPQMEERLLEAASSELVTAQEQMLLLGRKTARERVASFLSMRADIVANCPAPTDRVALPMTRADIADYLGLTIETVSRTLTRLRGDGLIEVHADHSLTILQRNRLDSIASGAGSASSSLTDRG</sequence>
<dbReference type="InterPro" id="IPR036388">
    <property type="entry name" value="WH-like_DNA-bd_sf"/>
</dbReference>
<dbReference type="EMBL" id="CP053708">
    <property type="protein sequence ID" value="QKE88951.1"/>
    <property type="molecule type" value="Genomic_DNA"/>
</dbReference>
<dbReference type="Gene3D" id="2.60.120.10">
    <property type="entry name" value="Jelly Rolls"/>
    <property type="match status" value="1"/>
</dbReference>
<dbReference type="InterPro" id="IPR012318">
    <property type="entry name" value="HTH_CRP"/>
</dbReference>
<dbReference type="PROSITE" id="PS50042">
    <property type="entry name" value="CNMP_BINDING_3"/>
    <property type="match status" value="1"/>
</dbReference>
<reference evidence="6 7" key="1">
    <citation type="journal article" date="2014" name="World J. Microbiol. Biotechnol.">
        <title>Biodiversity and physiological characteristics of Antarctic and Arctic lichens-associated bacteria.</title>
        <authorList>
            <person name="Lee Y.M."/>
            <person name="Kim E.H."/>
            <person name="Lee H.K."/>
            <person name="Hong S.G."/>
        </authorList>
    </citation>
    <scope>NUCLEOTIDE SEQUENCE [LARGE SCALE GENOMIC DNA]</scope>
    <source>
        <strain evidence="6 7">PAMC 26569</strain>
    </source>
</reference>
<protein>
    <submittedName>
        <fullName evidence="6">Helix-turn-helix domain-containing protein</fullName>
    </submittedName>
</protein>
<dbReference type="GO" id="GO:0005829">
    <property type="term" value="C:cytosol"/>
    <property type="evidence" value="ECO:0007669"/>
    <property type="project" value="TreeGrafter"/>
</dbReference>
<dbReference type="Pfam" id="PF00027">
    <property type="entry name" value="cNMP_binding"/>
    <property type="match status" value="1"/>
</dbReference>
<dbReference type="KEGG" id="lck:HN018_01820"/>
<keyword evidence="2" id="KW-0238">DNA-binding</keyword>
<dbReference type="RefSeq" id="WP_171836115.1">
    <property type="nucleotide sequence ID" value="NZ_CP053708.1"/>
</dbReference>
<evidence type="ECO:0000259" key="5">
    <source>
        <dbReference type="PROSITE" id="PS51063"/>
    </source>
</evidence>
<dbReference type="InterPro" id="IPR050397">
    <property type="entry name" value="Env_Response_Regulators"/>
</dbReference>
<keyword evidence="3" id="KW-0804">Transcription</keyword>
<dbReference type="Pfam" id="PF13545">
    <property type="entry name" value="HTH_Crp_2"/>
    <property type="match status" value="1"/>
</dbReference>
<name>A0A6M8H6C9_9PROT</name>
<dbReference type="AlphaFoldDB" id="A0A6M8H6C9"/>
<dbReference type="PROSITE" id="PS00042">
    <property type="entry name" value="HTH_CRP_1"/>
    <property type="match status" value="1"/>
</dbReference>
<dbReference type="PRINTS" id="PR00034">
    <property type="entry name" value="HTHCRP"/>
</dbReference>
<dbReference type="PANTHER" id="PTHR24567:SF75">
    <property type="entry name" value="FUMARATE AND NITRATE REDUCTION REGULATORY PROTEIN"/>
    <property type="match status" value="1"/>
</dbReference>
<dbReference type="InterPro" id="IPR014710">
    <property type="entry name" value="RmlC-like_jellyroll"/>
</dbReference>
<dbReference type="SMART" id="SM00100">
    <property type="entry name" value="cNMP"/>
    <property type="match status" value="1"/>
</dbReference>
<dbReference type="PROSITE" id="PS51063">
    <property type="entry name" value="HTH_CRP_2"/>
    <property type="match status" value="1"/>
</dbReference>
<dbReference type="InterPro" id="IPR000595">
    <property type="entry name" value="cNMP-bd_dom"/>
</dbReference>
<dbReference type="GO" id="GO:0003700">
    <property type="term" value="F:DNA-binding transcription factor activity"/>
    <property type="evidence" value="ECO:0007669"/>
    <property type="project" value="InterPro"/>
</dbReference>
<gene>
    <name evidence="6" type="ORF">HN018_01820</name>
</gene>
<dbReference type="GO" id="GO:0003677">
    <property type="term" value="F:DNA binding"/>
    <property type="evidence" value="ECO:0007669"/>
    <property type="project" value="UniProtKB-KW"/>
</dbReference>
<dbReference type="PANTHER" id="PTHR24567">
    <property type="entry name" value="CRP FAMILY TRANSCRIPTIONAL REGULATORY PROTEIN"/>
    <property type="match status" value="1"/>
</dbReference>
<dbReference type="CDD" id="cd00092">
    <property type="entry name" value="HTH_CRP"/>
    <property type="match status" value="1"/>
</dbReference>
<dbReference type="CDD" id="cd00038">
    <property type="entry name" value="CAP_ED"/>
    <property type="match status" value="1"/>
</dbReference>
<evidence type="ECO:0000259" key="4">
    <source>
        <dbReference type="PROSITE" id="PS50042"/>
    </source>
</evidence>
<dbReference type="SUPFAM" id="SSF46785">
    <property type="entry name" value="Winged helix' DNA-binding domain"/>
    <property type="match status" value="1"/>
</dbReference>
<dbReference type="SMART" id="SM00419">
    <property type="entry name" value="HTH_CRP"/>
    <property type="match status" value="1"/>
</dbReference>
<keyword evidence="7" id="KW-1185">Reference proteome</keyword>
<dbReference type="InterPro" id="IPR018490">
    <property type="entry name" value="cNMP-bd_dom_sf"/>
</dbReference>
<organism evidence="6 7">
    <name type="scientific">Lichenicola cladoniae</name>
    <dbReference type="NCBI Taxonomy" id="1484109"/>
    <lineage>
        <taxon>Bacteria</taxon>
        <taxon>Pseudomonadati</taxon>
        <taxon>Pseudomonadota</taxon>
        <taxon>Alphaproteobacteria</taxon>
        <taxon>Acetobacterales</taxon>
        <taxon>Acetobacteraceae</taxon>
        <taxon>Lichenicola</taxon>
    </lineage>
</organism>
<evidence type="ECO:0000256" key="1">
    <source>
        <dbReference type="ARBA" id="ARBA00023015"/>
    </source>
</evidence>
<evidence type="ECO:0000313" key="6">
    <source>
        <dbReference type="EMBL" id="QKE88951.1"/>
    </source>
</evidence>
<accession>A0A6M8H6C9</accession>
<evidence type="ECO:0000256" key="2">
    <source>
        <dbReference type="ARBA" id="ARBA00023125"/>
    </source>
</evidence>
<dbReference type="Proteomes" id="UP000500767">
    <property type="component" value="Chromosome"/>
</dbReference>
<proteinExistence type="predicted"/>
<evidence type="ECO:0000313" key="7">
    <source>
        <dbReference type="Proteomes" id="UP000500767"/>
    </source>
</evidence>
<feature type="domain" description="HTH crp-type" evidence="5">
    <location>
        <begin position="154"/>
        <end position="228"/>
    </location>
</feature>